<gene>
    <name evidence="1" type="ORF">LV84_00759</name>
</gene>
<organism evidence="1 2">
    <name type="scientific">Algoriphagus ratkowskyi</name>
    <dbReference type="NCBI Taxonomy" id="57028"/>
    <lineage>
        <taxon>Bacteria</taxon>
        <taxon>Pseudomonadati</taxon>
        <taxon>Bacteroidota</taxon>
        <taxon>Cytophagia</taxon>
        <taxon>Cytophagales</taxon>
        <taxon>Cyclobacteriaceae</taxon>
        <taxon>Algoriphagus</taxon>
    </lineage>
</organism>
<protein>
    <recommendedName>
        <fullName evidence="3">Alpha-L-rhamnosidase six-hairpin glycosidase domain-containing protein</fullName>
    </recommendedName>
</protein>
<dbReference type="EMBL" id="QKZU01000002">
    <property type="protein sequence ID" value="PZX60480.1"/>
    <property type="molecule type" value="Genomic_DNA"/>
</dbReference>
<name>A0A2W7RPQ0_9BACT</name>
<dbReference type="InterPro" id="IPR008928">
    <property type="entry name" value="6-hairpin_glycosidase_sf"/>
</dbReference>
<evidence type="ECO:0000313" key="1">
    <source>
        <dbReference type="EMBL" id="PZX60480.1"/>
    </source>
</evidence>
<accession>A0A2W7RPQ0</accession>
<proteinExistence type="predicted"/>
<dbReference type="Proteomes" id="UP000249115">
    <property type="component" value="Unassembled WGS sequence"/>
</dbReference>
<dbReference type="GO" id="GO:0005975">
    <property type="term" value="P:carbohydrate metabolic process"/>
    <property type="evidence" value="ECO:0007669"/>
    <property type="project" value="InterPro"/>
</dbReference>
<evidence type="ECO:0008006" key="3">
    <source>
        <dbReference type="Google" id="ProtNLM"/>
    </source>
</evidence>
<sequence length="554" mass="62860">MSVKKTAQWLSVELTTSHQSHYNTLFMIRLLQKVTLALSILIIPIGSYSQTISLKSDNQHLEETFNWAVEKALSWKMSGKYGEINRHERSEGLGFKVEVPYLPSYWAGYAHRSAYYIRDFAHQIAGAHLVGMDEENYAMMEKFAEYTTTDKQWYSWWALNFDGSVFTLDAPNPPGTESYTGYPAHFINKPGESFVREIPAMFELVEKAWKSYLWTGDIRYIENSALWNMYEKVVTDFVTLHDANKNGIPEGHGNIFEGSSTYNEADIYPLEAGDAIGAQYQAYLAYAAFLSERNLNKQANEQVERAVTLKKYFNTNWSIADGTDLYSCALTSSGEKYPLFNKETSWFMPMKLLTEPGKRNDAYLDFISEQLGDGVGTANPKEGSPANIEAYTYLPDTYFPYGRVEEAWKWMQYIIDQKDKPHVVKQQGKNGDYPEVSFTLVSQVVEGLMGVEPDAANHMISTLPRMPNEIGHLDLDRLKIGDHTIAVYQSNRKTEITHSVGDQPLTAKIRFYGNHDAILVNNKKTKAKKASLNGINFSYITVKLQAGEKVEASI</sequence>
<dbReference type="AlphaFoldDB" id="A0A2W7RPQ0"/>
<reference evidence="1 2" key="1">
    <citation type="submission" date="2018-06" db="EMBL/GenBank/DDBJ databases">
        <title>Genomic Encyclopedia of Archaeal and Bacterial Type Strains, Phase II (KMG-II): from individual species to whole genera.</title>
        <authorList>
            <person name="Goeker M."/>
        </authorList>
    </citation>
    <scope>NUCLEOTIDE SEQUENCE [LARGE SCALE GENOMIC DNA]</scope>
    <source>
        <strain evidence="1 2">DSM 22686</strain>
    </source>
</reference>
<comment type="caution">
    <text evidence="1">The sequence shown here is derived from an EMBL/GenBank/DDBJ whole genome shotgun (WGS) entry which is preliminary data.</text>
</comment>
<evidence type="ECO:0000313" key="2">
    <source>
        <dbReference type="Proteomes" id="UP000249115"/>
    </source>
</evidence>
<dbReference type="SUPFAM" id="SSF48208">
    <property type="entry name" value="Six-hairpin glycosidases"/>
    <property type="match status" value="1"/>
</dbReference>